<dbReference type="PANTHER" id="PTHR30543">
    <property type="entry name" value="CHROMATE REDUCTASE"/>
    <property type="match status" value="1"/>
</dbReference>
<dbReference type="EMBL" id="JSAQ01000001">
    <property type="protein sequence ID" value="KGO07795.1"/>
    <property type="molecule type" value="Genomic_DNA"/>
</dbReference>
<dbReference type="GO" id="GO:0016491">
    <property type="term" value="F:oxidoreductase activity"/>
    <property type="evidence" value="ECO:0007669"/>
    <property type="project" value="InterPro"/>
</dbReference>
<dbReference type="PANTHER" id="PTHR30543:SF21">
    <property type="entry name" value="NAD(P)H-DEPENDENT FMN REDUCTASE LOT6"/>
    <property type="match status" value="1"/>
</dbReference>
<dbReference type="KEGG" id="ddo:I597_1636"/>
<organism evidence="2 3">
    <name type="scientific">Dokdonia donghaensis DSW-1</name>
    <dbReference type="NCBI Taxonomy" id="1300343"/>
    <lineage>
        <taxon>Bacteria</taxon>
        <taxon>Pseudomonadati</taxon>
        <taxon>Bacteroidota</taxon>
        <taxon>Flavobacteriia</taxon>
        <taxon>Flavobacteriales</taxon>
        <taxon>Flavobacteriaceae</taxon>
        <taxon>Dokdonia</taxon>
    </lineage>
</organism>
<dbReference type="OrthoDB" id="5767802at2"/>
<dbReference type="Gene3D" id="3.40.50.360">
    <property type="match status" value="1"/>
</dbReference>
<dbReference type="Pfam" id="PF03358">
    <property type="entry name" value="FMN_red"/>
    <property type="match status" value="1"/>
</dbReference>
<proteinExistence type="predicted"/>
<reference evidence="2 3" key="1">
    <citation type="submission" date="2014-10" db="EMBL/GenBank/DDBJ databases">
        <title>Draft genome sequence of the proteorhodopsin-containing marine bacterium Dokdonia donghaensis.</title>
        <authorList>
            <person name="Gomez-Consarnau L."/>
            <person name="Gonzalez J.M."/>
            <person name="Riedel T."/>
            <person name="Jaenicke S."/>
            <person name="Wagner-Doebler I."/>
            <person name="Fuhrman J.A."/>
        </authorList>
    </citation>
    <scope>NUCLEOTIDE SEQUENCE [LARGE SCALE GENOMIC DNA]</scope>
    <source>
        <strain evidence="2 3">DSW-1</strain>
    </source>
</reference>
<keyword evidence="3" id="KW-1185">Reference proteome</keyword>
<dbReference type="AlphaFoldDB" id="A0A0A2H593"/>
<dbReference type="GO" id="GO:0010181">
    <property type="term" value="F:FMN binding"/>
    <property type="evidence" value="ECO:0007669"/>
    <property type="project" value="TreeGrafter"/>
</dbReference>
<dbReference type="SUPFAM" id="SSF52218">
    <property type="entry name" value="Flavoproteins"/>
    <property type="match status" value="1"/>
</dbReference>
<dbReference type="InterPro" id="IPR005025">
    <property type="entry name" value="FMN_Rdtase-like_dom"/>
</dbReference>
<protein>
    <submittedName>
        <fullName evidence="2">NADPH-dependent FMN reductase</fullName>
    </submittedName>
</protein>
<dbReference type="PATRIC" id="fig|1300343.5.peg.1641"/>
<evidence type="ECO:0000313" key="2">
    <source>
        <dbReference type="EMBL" id="KGO07795.1"/>
    </source>
</evidence>
<dbReference type="Proteomes" id="UP000030140">
    <property type="component" value="Unassembled WGS sequence"/>
</dbReference>
<evidence type="ECO:0000313" key="3">
    <source>
        <dbReference type="Proteomes" id="UP000030140"/>
    </source>
</evidence>
<comment type="caution">
    <text evidence="2">The sequence shown here is derived from an EMBL/GenBank/DDBJ whole genome shotgun (WGS) entry which is preliminary data.</text>
</comment>
<gene>
    <name evidence="2" type="ORF">NV36_13750</name>
</gene>
<dbReference type="RefSeq" id="WP_035328257.1">
    <property type="nucleotide sequence ID" value="NZ_CP015125.1"/>
</dbReference>
<dbReference type="InterPro" id="IPR029039">
    <property type="entry name" value="Flavoprotein-like_sf"/>
</dbReference>
<accession>A0A0A2H593</accession>
<feature type="domain" description="NADPH-dependent FMN reductase-like" evidence="1">
    <location>
        <begin position="4"/>
        <end position="141"/>
    </location>
</feature>
<evidence type="ECO:0000259" key="1">
    <source>
        <dbReference type="Pfam" id="PF03358"/>
    </source>
</evidence>
<sequence length="179" mass="19489">MRSIIALSGSNSTKSINTKLLDFVVSSIHNHKAASVSLLSYDIPMYNLDLEQERGIPVDIQIIKNKIAEADGVIIAVNEHNGMISAFFKNIFDWLSRADRNFLAGKKLLVVSTSPGARGAASALNYIKETAPRFGGEVVESFSFPSFQDNFDVTQSSITNSDLEMGISQVVASFLQALD</sequence>
<name>A0A0A2H593_9FLAO</name>
<dbReference type="InterPro" id="IPR050712">
    <property type="entry name" value="NAD(P)H-dep_reductase"/>
</dbReference>
<dbReference type="GO" id="GO:0005829">
    <property type="term" value="C:cytosol"/>
    <property type="evidence" value="ECO:0007669"/>
    <property type="project" value="TreeGrafter"/>
</dbReference>